<proteinExistence type="predicted"/>
<sequence length="888" mass="101024">MADKPSLFTHVSRVFGFIKRPDDLLREMARHPQLCCFFVTFLTSFIIEYVCSSKGKPVVLPPRPPQFMFPPSGPVHDAPLGTLSPLIQMLHQDDIVVTLYYAPWCTKSRAVRSEYLKAALYLEGKVRFAAINCWWSEGECRKRYKFLMFPVLMVYHTKLDGYRFSGTFRAEHIVKFVENLMHPVSVVHSKKEIVELIAKHDTVVFGYFNLSCESHVGGYRQFYFASMRIIERDPLQPIRLAVVTHSNIANQLGMTDYESIVLFRITNSSMIYPFGKNITSSNIVNWSLYNKGQEVVKRLSLEGVKSKALAEEINKGPALILFHVEDPLFDTELLLHMVKDLALLYQDCKIHPLVKVSRQTMVEMAHTAIRQYQQLSRSCQSLKAGQMAQKLQKEIVMCCMSAIVPGTNASDRVCSVCCQNLSDNSCGRIAHILLWVWDHANTTSRNNASSYSSSHRRRPLPLDCRNVQLNYSGAGRLSICCQHNSTNSEANSQQQAYHGLFDQGATQQRSENFLWKESTERRMTDRYVRDHLEEIPRRLCDRLSLERMQRVAPSSPSSLKLDPSLGVSVQDGNGFPSLGCRTASPLHFYSIDQHNHWMFSDMLGVPSAPALVLVDKEREQHFVMEGNLTFLNTLSFIVDFELGLLKRHQNSHSFAPSRCSVGNNVCVQELNISTFHEVVLEESKDVVLLVYAHWCGFCQTFSHTFLSLAQYFSPSNITFARINGAVNDLPWQFTFSSYPVVIIFPAKRKTDSVVYSPQRDRSLPSLVSFVLRNIEDSTRMLHIADVCSHNCVLRNLRHSLTLQQELSRKFGRLQLKFQEITQSQTLPCSDGSSSINSPSSNFNSIDREKDSNDMQKILLSMGLTGNVSPKCNLFTLPENDLKTAFEFE</sequence>
<organism evidence="3 4">
    <name type="scientific">Elysia crispata</name>
    <name type="common">lettuce slug</name>
    <dbReference type="NCBI Taxonomy" id="231223"/>
    <lineage>
        <taxon>Eukaryota</taxon>
        <taxon>Metazoa</taxon>
        <taxon>Spiralia</taxon>
        <taxon>Lophotrochozoa</taxon>
        <taxon>Mollusca</taxon>
        <taxon>Gastropoda</taxon>
        <taxon>Heterobranchia</taxon>
        <taxon>Euthyneura</taxon>
        <taxon>Panpulmonata</taxon>
        <taxon>Sacoglossa</taxon>
        <taxon>Placobranchoidea</taxon>
        <taxon>Plakobranchidae</taxon>
        <taxon>Elysia</taxon>
    </lineage>
</organism>
<feature type="compositionally biased region" description="Low complexity" evidence="1">
    <location>
        <begin position="829"/>
        <end position="844"/>
    </location>
</feature>
<name>A0AAE1DGE9_9GAST</name>
<evidence type="ECO:0000259" key="2">
    <source>
        <dbReference type="Pfam" id="PF00085"/>
    </source>
</evidence>
<evidence type="ECO:0000256" key="1">
    <source>
        <dbReference type="SAM" id="MobiDB-lite"/>
    </source>
</evidence>
<comment type="caution">
    <text evidence="3">The sequence shown here is derived from an EMBL/GenBank/DDBJ whole genome shotgun (WGS) entry which is preliminary data.</text>
</comment>
<dbReference type="PANTHER" id="PTHR46497:SF1">
    <property type="entry name" value="THIOREDOXIN DOMAIN-CONTAINING PROTEIN 11"/>
    <property type="match status" value="1"/>
</dbReference>
<dbReference type="InterPro" id="IPR013766">
    <property type="entry name" value="Thioredoxin_domain"/>
</dbReference>
<accession>A0AAE1DGE9</accession>
<evidence type="ECO:0000313" key="4">
    <source>
        <dbReference type="Proteomes" id="UP001283361"/>
    </source>
</evidence>
<dbReference type="CDD" id="cd02995">
    <property type="entry name" value="PDI_a_PDI_a'_C"/>
    <property type="match status" value="1"/>
</dbReference>
<dbReference type="CDD" id="cd02981">
    <property type="entry name" value="PDI_b_family"/>
    <property type="match status" value="1"/>
</dbReference>
<dbReference type="InterPro" id="IPR036249">
    <property type="entry name" value="Thioredoxin-like_sf"/>
</dbReference>
<gene>
    <name evidence="3" type="ORF">RRG08_062079</name>
</gene>
<keyword evidence="4" id="KW-1185">Reference proteome</keyword>
<protein>
    <recommendedName>
        <fullName evidence="2">Thioredoxin domain-containing protein</fullName>
    </recommendedName>
</protein>
<feature type="domain" description="Thioredoxin" evidence="2">
    <location>
        <begin position="91"/>
        <end position="178"/>
    </location>
</feature>
<dbReference type="InterPro" id="IPR052792">
    <property type="entry name" value="Thioredoxin_dom-contain_11"/>
</dbReference>
<feature type="domain" description="Thioredoxin" evidence="2">
    <location>
        <begin position="668"/>
        <end position="754"/>
    </location>
</feature>
<evidence type="ECO:0000313" key="3">
    <source>
        <dbReference type="EMBL" id="KAK3769739.1"/>
    </source>
</evidence>
<dbReference type="Proteomes" id="UP001283361">
    <property type="component" value="Unassembled WGS sequence"/>
</dbReference>
<reference evidence="3" key="1">
    <citation type="journal article" date="2023" name="G3 (Bethesda)">
        <title>A reference genome for the long-term kleptoplast-retaining sea slug Elysia crispata morphotype clarki.</title>
        <authorList>
            <person name="Eastman K.E."/>
            <person name="Pendleton A.L."/>
            <person name="Shaikh M.A."/>
            <person name="Suttiyut T."/>
            <person name="Ogas R."/>
            <person name="Tomko P."/>
            <person name="Gavelis G."/>
            <person name="Widhalm J.R."/>
            <person name="Wisecaver J.H."/>
        </authorList>
    </citation>
    <scope>NUCLEOTIDE SEQUENCE</scope>
    <source>
        <strain evidence="3">ECLA1</strain>
    </source>
</reference>
<dbReference type="PANTHER" id="PTHR46497">
    <property type="entry name" value="THIOREDOXIN DOMAIN-CONTAINING PROTEIN 11"/>
    <property type="match status" value="1"/>
</dbReference>
<dbReference type="EMBL" id="JAWDGP010003891">
    <property type="protein sequence ID" value="KAK3769739.1"/>
    <property type="molecule type" value="Genomic_DNA"/>
</dbReference>
<dbReference type="SUPFAM" id="SSF52833">
    <property type="entry name" value="Thioredoxin-like"/>
    <property type="match status" value="2"/>
</dbReference>
<dbReference type="AlphaFoldDB" id="A0AAE1DGE9"/>
<feature type="region of interest" description="Disordered" evidence="1">
    <location>
        <begin position="828"/>
        <end position="847"/>
    </location>
</feature>
<dbReference type="Pfam" id="PF00085">
    <property type="entry name" value="Thioredoxin"/>
    <property type="match status" value="2"/>
</dbReference>
<dbReference type="Gene3D" id="3.40.30.10">
    <property type="entry name" value="Glutaredoxin"/>
    <property type="match status" value="3"/>
</dbReference>